<evidence type="ECO:0000313" key="2">
    <source>
        <dbReference type="Proteomes" id="UP000000612"/>
    </source>
</evidence>
<sequence>MKETNKLLTEFERKNVICQLKNLESKPKKNFNDSFSKIEKEDARTIYHTKIFNDLFAFGVNRREEDKFFVALRGVFNSDKKSTFRLFSIEKEEDRFLGMFYGFKRLKTSFILRYKDDTKKSDVTTKIYKPYYIEFRFKKGSIFCYIKAIHSLIKKEKFTKKYVQTLLERIMKLEDEVYKFYNKRLPDGGIVTKWIEKNQR</sequence>
<dbReference type="KEGG" id="bre:BRE_5010"/>
<dbReference type="HOGENOM" id="CLU_109712_0_0_12"/>
<organism evidence="1 2">
    <name type="scientific">Borrelia recurrentis (strain A1)</name>
    <dbReference type="NCBI Taxonomy" id="412418"/>
    <lineage>
        <taxon>Bacteria</taxon>
        <taxon>Pseudomonadati</taxon>
        <taxon>Spirochaetota</taxon>
        <taxon>Spirochaetia</taxon>
        <taxon>Spirochaetales</taxon>
        <taxon>Borreliaceae</taxon>
        <taxon>Borrelia</taxon>
    </lineage>
</organism>
<keyword evidence="2" id="KW-1185">Reference proteome</keyword>
<name>B5RS42_BORRA</name>
<geneLocation type="plasmid" evidence="1 2">
    <name>pl33</name>
</geneLocation>
<dbReference type="RefSeq" id="WP_012539579.1">
    <property type="nucleotide sequence ID" value="NC_011253.1"/>
</dbReference>
<dbReference type="Pfam" id="PF02890">
    <property type="entry name" value="DUF226"/>
    <property type="match status" value="1"/>
</dbReference>
<keyword evidence="1" id="KW-0614">Plasmid</keyword>
<accession>B5RS42</accession>
<gene>
    <name evidence="1" type="primary">ppap1</name>
    <name evidence="1" type="ordered locus">BRE_5010</name>
</gene>
<evidence type="ECO:0000313" key="1">
    <source>
        <dbReference type="EMBL" id="ACH95178.1"/>
    </source>
</evidence>
<dbReference type="EMBL" id="CP000996">
    <property type="protein sequence ID" value="ACH95178.1"/>
    <property type="molecule type" value="Genomic_DNA"/>
</dbReference>
<dbReference type="InterPro" id="IPR004180">
    <property type="entry name" value="DUF226_BOR_spp"/>
</dbReference>
<dbReference type="Proteomes" id="UP000000612">
    <property type="component" value="Plasmid pl33"/>
</dbReference>
<reference evidence="1 2" key="1">
    <citation type="journal article" date="2008" name="PLoS Genet.">
        <title>The genome of Borrelia recurrentis, the agent of deadly louse-borne relapsing fever, is a degraded subset of tick-borne Borrelia duttonii.</title>
        <authorList>
            <person name="Lescot M."/>
            <person name="Audic S."/>
            <person name="Robert C."/>
            <person name="Nguyen T.T."/>
            <person name="Blanc G."/>
            <person name="Cutler S.J."/>
            <person name="Wincker P."/>
            <person name="Couloux A."/>
            <person name="Claverie J.-M."/>
            <person name="Raoult D."/>
            <person name="Drancourt M."/>
        </authorList>
    </citation>
    <scope>NUCLEOTIDE SEQUENCE [LARGE SCALE GENOMIC DNA]</scope>
    <source>
        <strain evidence="1 2">A1</strain>
    </source>
</reference>
<protein>
    <submittedName>
        <fullName evidence="1">Plasmid partitioning associated protein-1</fullName>
    </submittedName>
</protein>
<dbReference type="AlphaFoldDB" id="B5RS42"/>
<proteinExistence type="predicted"/>